<dbReference type="Proteomes" id="UP000035963">
    <property type="component" value="Unassembled WGS sequence"/>
</dbReference>
<dbReference type="SUPFAM" id="SSF55031">
    <property type="entry name" value="Bacterial exopeptidase dimerisation domain"/>
    <property type="match status" value="1"/>
</dbReference>
<dbReference type="AlphaFoldDB" id="A0A0J1CKQ6"/>
<evidence type="ECO:0000256" key="1">
    <source>
        <dbReference type="ARBA" id="ARBA00006153"/>
    </source>
</evidence>
<evidence type="ECO:0000256" key="2">
    <source>
        <dbReference type="ARBA" id="ARBA00022801"/>
    </source>
</evidence>
<sequence>MTSTSFIPEPAGSGKAGAGQVARMLEQFAVFGGLETGGVTRLCASAADGEARDAFAALLESAGAEVRTDSVGNQYGIFRLATTKGAPLVMMGSHLDSQPQGGRFDGVLGVLGALETGRRLMQAKREGVVFNADFCAVNWTNEEGARFRPSLLGSGTFSGRIKAEDALASRDDDGLTLAQALDAIGYLGTDAPPPVPACYVELHVEQGAILEAEGVPIGIVTRNWGAAKMDVCFHGEQAHTGPTKMRSRRDALFAAAQTICDVRDIADRWPDRIHTSVGRLVVQPNSPNVVPARADLSIELRAVDDDILRSAEELATQAIQKAAAKANVRVDVSSRTARPIRTLPSVLSDLIKLCAAETGHVCREIDTVSGHDALSLLDVCPTGLVFVPSVGGIAHNEREETHSDDVDRGMAVLTRVALRLCQSRGDPKQAAL</sequence>
<evidence type="ECO:0000313" key="6">
    <source>
        <dbReference type="Proteomes" id="UP000035963"/>
    </source>
</evidence>
<evidence type="ECO:0000313" key="5">
    <source>
        <dbReference type="EMBL" id="KLU21119.1"/>
    </source>
</evidence>
<comment type="cofactor">
    <cofactor evidence="3">
        <name>Zn(2+)</name>
        <dbReference type="ChEBI" id="CHEBI:29105"/>
    </cofactor>
    <text evidence="3">Binds 2 Zn(2+) ions per subunit.</text>
</comment>
<feature type="binding site" evidence="3">
    <location>
        <position position="105"/>
    </location>
    <ligand>
        <name>Zn(2+)</name>
        <dbReference type="ChEBI" id="CHEBI:29105"/>
        <label>1</label>
    </ligand>
</feature>
<dbReference type="NCBIfam" id="TIGR01879">
    <property type="entry name" value="hydantase"/>
    <property type="match status" value="1"/>
</dbReference>
<keyword evidence="3" id="KW-0862">Zinc</keyword>
<dbReference type="OrthoDB" id="9808195at2"/>
<evidence type="ECO:0000259" key="4">
    <source>
        <dbReference type="Pfam" id="PF07687"/>
    </source>
</evidence>
<feature type="binding site" evidence="3">
    <location>
        <position position="105"/>
    </location>
    <ligand>
        <name>Zn(2+)</name>
        <dbReference type="ChEBI" id="CHEBI:29105"/>
        <label>2</label>
    </ligand>
</feature>
<feature type="binding site" evidence="3">
    <location>
        <position position="143"/>
    </location>
    <ligand>
        <name>Zn(2+)</name>
        <dbReference type="ChEBI" id="CHEBI:29105"/>
        <label>2</label>
    </ligand>
</feature>
<comment type="similarity">
    <text evidence="1">Belongs to the peptidase M20 family.</text>
</comment>
<gene>
    <name evidence="5" type="ORF">EOS_38340</name>
</gene>
<dbReference type="PANTHER" id="PTHR32494:SF5">
    <property type="entry name" value="ALLANTOATE AMIDOHYDROLASE"/>
    <property type="match status" value="1"/>
</dbReference>
<dbReference type="GO" id="GO:0016813">
    <property type="term" value="F:hydrolase activity, acting on carbon-nitrogen (but not peptide) bonds, in linear amidines"/>
    <property type="evidence" value="ECO:0007669"/>
    <property type="project" value="InterPro"/>
</dbReference>
<keyword evidence="2" id="KW-0378">Hydrolase</keyword>
<dbReference type="InterPro" id="IPR002933">
    <property type="entry name" value="Peptidase_M20"/>
</dbReference>
<dbReference type="EMBL" id="AEJF01000230">
    <property type="protein sequence ID" value="KLU21119.1"/>
    <property type="molecule type" value="Genomic_DNA"/>
</dbReference>
<dbReference type="Pfam" id="PF01546">
    <property type="entry name" value="Peptidase_M20"/>
    <property type="match status" value="1"/>
</dbReference>
<organism evidence="5 6">
    <name type="scientific">Caballeronia mineralivorans PML1(12)</name>
    <dbReference type="NCBI Taxonomy" id="908627"/>
    <lineage>
        <taxon>Bacteria</taxon>
        <taxon>Pseudomonadati</taxon>
        <taxon>Pseudomonadota</taxon>
        <taxon>Betaproteobacteria</taxon>
        <taxon>Burkholderiales</taxon>
        <taxon>Burkholderiaceae</taxon>
        <taxon>Caballeronia</taxon>
    </lineage>
</organism>
<dbReference type="InterPro" id="IPR036264">
    <property type="entry name" value="Bact_exopeptidase_dim_dom"/>
</dbReference>
<dbReference type="Gene3D" id="3.30.70.360">
    <property type="match status" value="1"/>
</dbReference>
<dbReference type="InterPro" id="IPR011650">
    <property type="entry name" value="Peptidase_M20_dimer"/>
</dbReference>
<dbReference type="Gene3D" id="3.40.630.10">
    <property type="entry name" value="Zn peptidases"/>
    <property type="match status" value="1"/>
</dbReference>
<protein>
    <recommendedName>
        <fullName evidence="4">Peptidase M20 dimerisation domain-containing protein</fullName>
    </recommendedName>
</protein>
<keyword evidence="3" id="KW-0479">Metal-binding</keyword>
<dbReference type="InterPro" id="IPR010158">
    <property type="entry name" value="Amidase_Cbmase"/>
</dbReference>
<dbReference type="CDD" id="cd03884">
    <property type="entry name" value="M20_bAS"/>
    <property type="match status" value="1"/>
</dbReference>
<dbReference type="PATRIC" id="fig|908627.4.peg.8587"/>
<feature type="domain" description="Peptidase M20 dimerisation" evidence="4">
    <location>
        <begin position="225"/>
        <end position="325"/>
    </location>
</feature>
<dbReference type="GO" id="GO:0046872">
    <property type="term" value="F:metal ion binding"/>
    <property type="evidence" value="ECO:0007669"/>
    <property type="project" value="UniProtKB-KW"/>
</dbReference>
<proteinExistence type="inferred from homology"/>
<feature type="binding site" evidence="3">
    <location>
        <position position="203"/>
    </location>
    <ligand>
        <name>Zn(2+)</name>
        <dbReference type="ChEBI" id="CHEBI:29105"/>
        <label>1</label>
    </ligand>
</feature>
<dbReference type="RefSeq" id="WP_047897430.1">
    <property type="nucleotide sequence ID" value="NZ_AEJF01000230.1"/>
</dbReference>
<dbReference type="PIRSF" id="PIRSF001235">
    <property type="entry name" value="Amidase_carbamoylase"/>
    <property type="match status" value="1"/>
</dbReference>
<accession>A0A0J1CKQ6</accession>
<dbReference type="NCBIfam" id="NF006772">
    <property type="entry name" value="PRK09290.2-1"/>
    <property type="match status" value="1"/>
</dbReference>
<feature type="binding site" evidence="3">
    <location>
        <position position="395"/>
    </location>
    <ligand>
        <name>Zn(2+)</name>
        <dbReference type="ChEBI" id="CHEBI:29105"/>
        <label>2</label>
    </ligand>
</feature>
<keyword evidence="6" id="KW-1185">Reference proteome</keyword>
<dbReference type="Pfam" id="PF07687">
    <property type="entry name" value="M20_dimer"/>
    <property type="match status" value="1"/>
</dbReference>
<comment type="caution">
    <text evidence="5">The sequence shown here is derived from an EMBL/GenBank/DDBJ whole genome shotgun (WGS) entry which is preliminary data.</text>
</comment>
<name>A0A0J1CKQ6_9BURK</name>
<feature type="binding site" evidence="3">
    <location>
        <position position="94"/>
    </location>
    <ligand>
        <name>Zn(2+)</name>
        <dbReference type="ChEBI" id="CHEBI:29105"/>
        <label>1</label>
    </ligand>
</feature>
<dbReference type="SUPFAM" id="SSF53187">
    <property type="entry name" value="Zn-dependent exopeptidases"/>
    <property type="match status" value="1"/>
</dbReference>
<dbReference type="PANTHER" id="PTHR32494">
    <property type="entry name" value="ALLANTOATE DEIMINASE-RELATED"/>
    <property type="match status" value="1"/>
</dbReference>
<reference evidence="5 6" key="1">
    <citation type="journal article" date="2015" name="Genome Announc.">
        <title>Draft Genome Sequence of Burkholderia sp. Strain PML1(12), an Ectomycorrhizosphere-Inhabiting Bacterium with Effective Mineral-Weathering Ability.</title>
        <authorList>
            <person name="Uroz S."/>
            <person name="Oger P."/>
        </authorList>
    </citation>
    <scope>NUCLEOTIDE SEQUENCE [LARGE SCALE GENOMIC DNA]</scope>
    <source>
        <strain evidence="6">PML1(12)</strain>
    </source>
</reference>
<evidence type="ECO:0000256" key="3">
    <source>
        <dbReference type="PIRSR" id="PIRSR001235-1"/>
    </source>
</evidence>